<feature type="transmembrane region" description="Helical" evidence="2">
    <location>
        <begin position="28"/>
        <end position="50"/>
    </location>
</feature>
<proteinExistence type="predicted"/>
<keyword evidence="4" id="KW-1185">Reference proteome</keyword>
<feature type="region of interest" description="Disordered" evidence="1">
    <location>
        <begin position="152"/>
        <end position="210"/>
    </location>
</feature>
<dbReference type="AlphaFoldDB" id="A1A111"/>
<dbReference type="HOGENOM" id="CLU_1044538_0_0_11"/>
<evidence type="ECO:0000313" key="4">
    <source>
        <dbReference type="Proteomes" id="UP000008702"/>
    </source>
</evidence>
<gene>
    <name evidence="3" type="ordered locus">BAD_0613</name>
</gene>
<dbReference type="KEGG" id="bad:BAD_0613"/>
<feature type="compositionally biased region" description="Low complexity" evidence="1">
    <location>
        <begin position="165"/>
        <end position="196"/>
    </location>
</feature>
<keyword evidence="2" id="KW-1133">Transmembrane helix</keyword>
<name>A1A111_BIFAA</name>
<protein>
    <recommendedName>
        <fullName evidence="5">M-like protein Szp3</fullName>
    </recommendedName>
</protein>
<reference evidence="3 4" key="1">
    <citation type="submission" date="2006-12" db="EMBL/GenBank/DDBJ databases">
        <title>Bifidobacterium adolescentis complete genome sequence.</title>
        <authorList>
            <person name="Suzuki T."/>
            <person name="Tsuda Y."/>
            <person name="Kanou N."/>
            <person name="Inoue T."/>
            <person name="Kumazaki K."/>
            <person name="Nagano S."/>
            <person name="Hirai S."/>
            <person name="Tanaka K."/>
            <person name="Watanabe K."/>
        </authorList>
    </citation>
    <scope>NUCLEOTIDE SEQUENCE [LARGE SCALE GENOMIC DNA]</scope>
    <source>
        <strain evidence="4">ATCC 15703 / DSM 20083 / NCTC 11814 / E194a</strain>
    </source>
</reference>
<dbReference type="PaxDb" id="1680-BADO_0646"/>
<accession>A1A111</accession>
<sequence length="297" mass="31288">MTVIGSQGVTRMDYQYQTTEQPSSPRKAWPIVLAVVVALIVACGAGVCVYRNKQQEALATCRQSLAEFSSARKAVLDTSENGSELQKLIRGALGVNDIIDAFADAATSAENTVDTEGCKAEATITQLNLVAKTLDGATDSLNASLKSIQEKNAETALQDPKADSDGAAAGQSSNNPSGQSNGASSNSTSSNGTSDTKSSDESKKELQQSIDKADKLVDKLSKDDSLTLTGRKLLSALSKAADSGQKLVESGNIKDSKYYKAAKVTLDEAIDMADNWVNSQAAKAQWHAPACCFRSHV</sequence>
<keyword evidence="2" id="KW-0812">Transmembrane</keyword>
<dbReference type="STRING" id="367928.BAD_0613"/>
<dbReference type="Proteomes" id="UP000008702">
    <property type="component" value="Chromosome"/>
</dbReference>
<evidence type="ECO:0000256" key="1">
    <source>
        <dbReference type="SAM" id="MobiDB-lite"/>
    </source>
</evidence>
<organism evidence="3 4">
    <name type="scientific">Bifidobacterium adolescentis (strain ATCC 15703 / DSM 20083 / NCTC 11814 / E194a)</name>
    <dbReference type="NCBI Taxonomy" id="367928"/>
    <lineage>
        <taxon>Bacteria</taxon>
        <taxon>Bacillati</taxon>
        <taxon>Actinomycetota</taxon>
        <taxon>Actinomycetes</taxon>
        <taxon>Bifidobacteriales</taxon>
        <taxon>Bifidobacteriaceae</taxon>
        <taxon>Bifidobacterium</taxon>
    </lineage>
</organism>
<evidence type="ECO:0008006" key="5">
    <source>
        <dbReference type="Google" id="ProtNLM"/>
    </source>
</evidence>
<dbReference type="EMBL" id="AP009256">
    <property type="protein sequence ID" value="BAF39394.1"/>
    <property type="molecule type" value="Genomic_DNA"/>
</dbReference>
<feature type="compositionally biased region" description="Basic and acidic residues" evidence="1">
    <location>
        <begin position="197"/>
        <end position="210"/>
    </location>
</feature>
<evidence type="ECO:0000256" key="2">
    <source>
        <dbReference type="SAM" id="Phobius"/>
    </source>
</evidence>
<evidence type="ECO:0000313" key="3">
    <source>
        <dbReference type="EMBL" id="BAF39394.1"/>
    </source>
</evidence>
<keyword evidence="2" id="KW-0472">Membrane</keyword>